<feature type="transmembrane region" description="Helical" evidence="5">
    <location>
        <begin position="92"/>
        <end position="112"/>
    </location>
</feature>
<accession>A0A2X2YRF8</accession>
<feature type="domain" description="NADH:quinone oxidoreductase/Mrp antiporter transmembrane" evidence="7">
    <location>
        <begin position="165"/>
        <end position="468"/>
    </location>
</feature>
<dbReference type="OMA" id="LMFFSEP"/>
<dbReference type="GO" id="GO:0012505">
    <property type="term" value="C:endomembrane system"/>
    <property type="evidence" value="ECO:0007669"/>
    <property type="project" value="UniProtKB-SubCell"/>
</dbReference>
<feature type="transmembrane region" description="Helical" evidence="5">
    <location>
        <begin position="22"/>
        <end position="42"/>
    </location>
</feature>
<feature type="transmembrane region" description="Helical" evidence="5">
    <location>
        <begin position="54"/>
        <end position="72"/>
    </location>
</feature>
<dbReference type="GO" id="GO:0008137">
    <property type="term" value="F:NADH dehydrogenase (ubiquinone) activity"/>
    <property type="evidence" value="ECO:0007669"/>
    <property type="project" value="InterPro"/>
</dbReference>
<dbReference type="InterPro" id="IPR010096">
    <property type="entry name" value="NADH-Q_OxRdtase_suN/2"/>
</dbReference>
<evidence type="ECO:0000256" key="3">
    <source>
        <dbReference type="ARBA" id="ARBA00022989"/>
    </source>
</evidence>
<dbReference type="NCBIfam" id="TIGR01770">
    <property type="entry name" value="NDH_I_N"/>
    <property type="match status" value="1"/>
</dbReference>
<organism evidence="9 10">
    <name type="scientific">Mobiluncus curtisii</name>
    <dbReference type="NCBI Taxonomy" id="2051"/>
    <lineage>
        <taxon>Bacteria</taxon>
        <taxon>Bacillati</taxon>
        <taxon>Actinomycetota</taxon>
        <taxon>Actinomycetes</taxon>
        <taxon>Actinomycetales</taxon>
        <taxon>Actinomycetaceae</taxon>
        <taxon>Mobiluncus</taxon>
    </lineage>
</organism>
<gene>
    <name evidence="5 9" type="primary">nuoN</name>
    <name evidence="8" type="ORF">HHJ67_05060</name>
    <name evidence="9" type="ORF">NCTC11820_01589</name>
</gene>
<feature type="transmembrane region" description="Helical" evidence="5">
    <location>
        <begin position="171"/>
        <end position="189"/>
    </location>
</feature>
<dbReference type="Proteomes" id="UP000553981">
    <property type="component" value="Unassembled WGS sequence"/>
</dbReference>
<comment type="subcellular location">
    <subcellularLocation>
        <location evidence="5">Cell membrane</location>
        <topology evidence="5">Multi-pass membrane protein</topology>
    </subcellularLocation>
    <subcellularLocation>
        <location evidence="1">Endomembrane system</location>
        <topology evidence="1">Multi-pass membrane protein</topology>
    </subcellularLocation>
    <subcellularLocation>
        <location evidence="6">Membrane</location>
        <topology evidence="6">Multi-pass membrane protein</topology>
    </subcellularLocation>
</comment>
<dbReference type="HAMAP" id="MF_00445">
    <property type="entry name" value="NDH1_NuoN_1"/>
    <property type="match status" value="1"/>
</dbReference>
<dbReference type="NCBIfam" id="NF004441">
    <property type="entry name" value="PRK05777.1-4"/>
    <property type="match status" value="1"/>
</dbReference>
<keyword evidence="2 5" id="KW-0812">Transmembrane</keyword>
<feature type="transmembrane region" description="Helical" evidence="5">
    <location>
        <begin position="368"/>
        <end position="389"/>
    </location>
</feature>
<feature type="transmembrane region" description="Helical" evidence="5">
    <location>
        <begin position="201"/>
        <end position="225"/>
    </location>
</feature>
<keyword evidence="4 5" id="KW-0472">Membrane</keyword>
<evidence type="ECO:0000256" key="5">
    <source>
        <dbReference type="HAMAP-Rule" id="MF_00445"/>
    </source>
</evidence>
<feature type="transmembrane region" description="Helical" evidence="5">
    <location>
        <begin position="315"/>
        <end position="334"/>
    </location>
</feature>
<reference evidence="9 10" key="1">
    <citation type="submission" date="2018-06" db="EMBL/GenBank/DDBJ databases">
        <authorList>
            <consortium name="Pathogen Informatics"/>
            <person name="Doyle S."/>
        </authorList>
    </citation>
    <scope>NUCLEOTIDE SEQUENCE [LARGE SCALE GENOMIC DNA]</scope>
    <source>
        <strain evidence="9 10">NCTC11820</strain>
    </source>
</reference>
<feature type="transmembrane region" description="Helical" evidence="5">
    <location>
        <begin position="282"/>
        <end position="303"/>
    </location>
</feature>
<evidence type="ECO:0000259" key="7">
    <source>
        <dbReference type="Pfam" id="PF00361"/>
    </source>
</evidence>
<proteinExistence type="inferred from homology"/>
<evidence type="ECO:0000256" key="1">
    <source>
        <dbReference type="ARBA" id="ARBA00004127"/>
    </source>
</evidence>
<evidence type="ECO:0000256" key="4">
    <source>
        <dbReference type="ARBA" id="ARBA00023136"/>
    </source>
</evidence>
<keyword evidence="5" id="KW-0874">Quinone</keyword>
<evidence type="ECO:0000256" key="2">
    <source>
        <dbReference type="ARBA" id="ARBA00022692"/>
    </source>
</evidence>
<dbReference type="Proteomes" id="UP000250245">
    <property type="component" value="Unassembled WGS sequence"/>
</dbReference>
<evidence type="ECO:0000313" key="8">
    <source>
        <dbReference type="EMBL" id="NMW87121.1"/>
    </source>
</evidence>
<keyword evidence="5" id="KW-0520">NAD</keyword>
<dbReference type="AlphaFoldDB" id="A0A2X2YRF8"/>
<sequence>MNAILPVLVKTLEVTPVVEWDALSPLLVLLGAAVLATLIEAFPWPSFRKGANAFLTIASILAAIVLVGWRFIAVGHQGARQIAAGTFMEDRLSLGFQLVLLVVGLLAALVVVDRSTPNDGSFAPQAADTPGSSQEDYAIKIRYQRTELYALFLFSLGGMMAFISAGNLLTLFVALELMSLPLYIMSAMGRRRRLLSQEAGLKYFILGAFASAFFLMGITMLYGYTGTLNLIEMSTAVSLNPGLDWMLLTGGAMLLVGLFFKVSAVPFHAWAPDVYQGAPSPISGFMAAGVKVAAFGALLHLYGFLYTQLSWDFVILMWVVIIATIVVGTFLGIVQSDVKRMLAYSSIAHVGFIMIALFGAAATAFASIAFYVLAYGVATIGAFAVVSIVRDEDAEGTVRGEASALSSWDGLGRKHPAMAAAMAIFLLSFAGIPLTGGFIGKFLVFEAGLAADPANGTLILIGLLASVVTAFFYFRVIMRMFFTEPAPDTATISAGDGLTKCVIVLCALTTVALGVASQPLLALFTLGA</sequence>
<dbReference type="PANTHER" id="PTHR22773">
    <property type="entry name" value="NADH DEHYDROGENASE"/>
    <property type="match status" value="1"/>
</dbReference>
<dbReference type="GO" id="GO:0050136">
    <property type="term" value="F:NADH dehydrogenase (quinone) (non-electrogenic) activity"/>
    <property type="evidence" value="ECO:0007669"/>
    <property type="project" value="UniProtKB-UniRule"/>
</dbReference>
<keyword evidence="5" id="KW-0813">Transport</keyword>
<evidence type="ECO:0000313" key="11">
    <source>
        <dbReference type="Proteomes" id="UP000553981"/>
    </source>
</evidence>
<name>A0A2X2YRF8_9ACTO</name>
<keyword evidence="3 5" id="KW-1133">Transmembrane helix</keyword>
<comment type="catalytic activity">
    <reaction evidence="5">
        <text>a quinone + NADH + 5 H(+)(in) = a quinol + NAD(+) + 4 H(+)(out)</text>
        <dbReference type="Rhea" id="RHEA:57888"/>
        <dbReference type="ChEBI" id="CHEBI:15378"/>
        <dbReference type="ChEBI" id="CHEBI:24646"/>
        <dbReference type="ChEBI" id="CHEBI:57540"/>
        <dbReference type="ChEBI" id="CHEBI:57945"/>
        <dbReference type="ChEBI" id="CHEBI:132124"/>
    </reaction>
</comment>
<feature type="transmembrane region" description="Helical" evidence="5">
    <location>
        <begin position="423"/>
        <end position="444"/>
    </location>
</feature>
<keyword evidence="9" id="KW-0560">Oxidoreductase</keyword>
<dbReference type="EMBL" id="UASJ01000001">
    <property type="protein sequence ID" value="SQB65521.1"/>
    <property type="molecule type" value="Genomic_DNA"/>
</dbReference>
<dbReference type="GO" id="GO:0042773">
    <property type="term" value="P:ATP synthesis coupled electron transport"/>
    <property type="evidence" value="ECO:0007669"/>
    <property type="project" value="InterPro"/>
</dbReference>
<feature type="transmembrane region" description="Helical" evidence="5">
    <location>
        <begin position="148"/>
        <end position="165"/>
    </location>
</feature>
<keyword evidence="5" id="KW-1003">Cell membrane</keyword>
<feature type="transmembrane region" description="Helical" evidence="5">
    <location>
        <begin position="245"/>
        <end position="270"/>
    </location>
</feature>
<dbReference type="EMBL" id="JABCUI010000002">
    <property type="protein sequence ID" value="NMW87121.1"/>
    <property type="molecule type" value="Genomic_DNA"/>
</dbReference>
<feature type="transmembrane region" description="Helical" evidence="5">
    <location>
        <begin position="502"/>
        <end position="526"/>
    </location>
</feature>
<evidence type="ECO:0000256" key="6">
    <source>
        <dbReference type="RuleBase" id="RU000320"/>
    </source>
</evidence>
<feature type="transmembrane region" description="Helical" evidence="5">
    <location>
        <begin position="456"/>
        <end position="474"/>
    </location>
</feature>
<comment type="function">
    <text evidence="5">NDH-1 shuttles electrons from NADH, via FMN and iron-sulfur (Fe-S) centers, to quinones in the respiratory chain. The immediate electron acceptor for the enzyme in this species is believed to be a menaquinone. Couples the redox reaction to proton translocation (for every two electrons transferred, four hydrogen ions are translocated across the cytoplasmic membrane), and thus conserves the redox energy in a proton gradient.</text>
</comment>
<evidence type="ECO:0000313" key="10">
    <source>
        <dbReference type="Proteomes" id="UP000250245"/>
    </source>
</evidence>
<keyword evidence="5" id="KW-1278">Translocase</keyword>
<evidence type="ECO:0000313" key="9">
    <source>
        <dbReference type="EMBL" id="SQB65521.1"/>
    </source>
</evidence>
<dbReference type="GO" id="GO:0048038">
    <property type="term" value="F:quinone binding"/>
    <property type="evidence" value="ECO:0007669"/>
    <property type="project" value="UniProtKB-KW"/>
</dbReference>
<dbReference type="Pfam" id="PF00361">
    <property type="entry name" value="Proton_antipo_M"/>
    <property type="match status" value="1"/>
</dbReference>
<dbReference type="GO" id="GO:0005886">
    <property type="term" value="C:plasma membrane"/>
    <property type="evidence" value="ECO:0007669"/>
    <property type="project" value="UniProtKB-SubCell"/>
</dbReference>
<dbReference type="RefSeq" id="WP_013189076.1">
    <property type="nucleotide sequence ID" value="NZ_CP068112.1"/>
</dbReference>
<comment type="similarity">
    <text evidence="5">Belongs to the complex I subunit 2 family.</text>
</comment>
<reference evidence="8 11" key="2">
    <citation type="submission" date="2020-04" db="EMBL/GenBank/DDBJ databases">
        <title>Antimicrobial susceptibility and clonality of vaginal-derived multi-drug resistant Mobiluncus isolates in China.</title>
        <authorList>
            <person name="Zhang X."/>
        </authorList>
    </citation>
    <scope>NUCLEOTIDE SEQUENCE [LARGE SCALE GENOMIC DNA]</scope>
    <source>
        <strain evidence="8 11">19</strain>
    </source>
</reference>
<comment type="subunit">
    <text evidence="5">NDH-1 is composed of 14 different subunits. Subunits NuoA, H, J, K, L, M, N constitute the membrane sector of the complex.</text>
</comment>
<feature type="transmembrane region" description="Helical" evidence="5">
    <location>
        <begin position="341"/>
        <end position="362"/>
    </location>
</feature>
<dbReference type="GeneID" id="55565138"/>
<dbReference type="InterPro" id="IPR001750">
    <property type="entry name" value="ND/Mrp_TM"/>
</dbReference>
<protein>
    <recommendedName>
        <fullName evidence="5">NADH-quinone oxidoreductase subunit N</fullName>
        <ecNumber evidence="5">7.1.1.-</ecNumber>
    </recommendedName>
    <alternativeName>
        <fullName evidence="5">NADH dehydrogenase I subunit N</fullName>
    </alternativeName>
    <alternativeName>
        <fullName evidence="5">NDH-1 subunit N</fullName>
    </alternativeName>
</protein>
<dbReference type="EC" id="7.1.1.-" evidence="5"/>